<dbReference type="Pfam" id="PF07690">
    <property type="entry name" value="MFS_1"/>
    <property type="match status" value="1"/>
</dbReference>
<gene>
    <name evidence="10" type="ORF">N865_15585</name>
</gene>
<dbReference type="PANTHER" id="PTHR42718">
    <property type="entry name" value="MAJOR FACILITATOR SUPERFAMILY MULTIDRUG TRANSPORTER MFSC"/>
    <property type="match status" value="1"/>
</dbReference>
<keyword evidence="4 8" id="KW-0812">Transmembrane</keyword>
<dbReference type="SUPFAM" id="SSF103473">
    <property type="entry name" value="MFS general substrate transporter"/>
    <property type="match status" value="1"/>
</dbReference>
<feature type="transmembrane region" description="Helical" evidence="8">
    <location>
        <begin position="183"/>
        <end position="203"/>
    </location>
</feature>
<keyword evidence="2" id="KW-0813">Transport</keyword>
<dbReference type="Gene3D" id="1.20.1250.20">
    <property type="entry name" value="MFS general substrate transporter like domains"/>
    <property type="match status" value="1"/>
</dbReference>
<evidence type="ECO:0000256" key="4">
    <source>
        <dbReference type="ARBA" id="ARBA00022692"/>
    </source>
</evidence>
<feature type="domain" description="Major facilitator superfamily (MFS) profile" evidence="9">
    <location>
        <begin position="29"/>
        <end position="501"/>
    </location>
</feature>
<dbReference type="PROSITE" id="PS50850">
    <property type="entry name" value="MFS"/>
    <property type="match status" value="1"/>
</dbReference>
<evidence type="ECO:0000256" key="7">
    <source>
        <dbReference type="SAM" id="MobiDB-lite"/>
    </source>
</evidence>
<evidence type="ECO:0000256" key="1">
    <source>
        <dbReference type="ARBA" id="ARBA00004651"/>
    </source>
</evidence>
<proteinExistence type="predicted"/>
<dbReference type="NCBIfam" id="TIGR00711">
    <property type="entry name" value="efflux_EmrB"/>
    <property type="match status" value="1"/>
</dbReference>
<evidence type="ECO:0000256" key="5">
    <source>
        <dbReference type="ARBA" id="ARBA00022989"/>
    </source>
</evidence>
<dbReference type="GO" id="GO:0022857">
    <property type="term" value="F:transmembrane transporter activity"/>
    <property type="evidence" value="ECO:0007669"/>
    <property type="project" value="InterPro"/>
</dbReference>
<comment type="caution">
    <text evidence="10">The sequence shown here is derived from an EMBL/GenBank/DDBJ whole genome shotgun (WGS) entry which is preliminary data.</text>
</comment>
<feature type="transmembrane region" description="Helical" evidence="8">
    <location>
        <begin position="419"/>
        <end position="437"/>
    </location>
</feature>
<dbReference type="STRING" id="1386089.N865_15585"/>
<dbReference type="InterPro" id="IPR011701">
    <property type="entry name" value="MFS"/>
</dbReference>
<feature type="transmembrane region" description="Helical" evidence="8">
    <location>
        <begin position="477"/>
        <end position="497"/>
    </location>
</feature>
<keyword evidence="6 8" id="KW-0472">Membrane</keyword>
<dbReference type="AlphaFoldDB" id="W9G583"/>
<feature type="transmembrane region" description="Helical" evidence="8">
    <location>
        <begin position="95"/>
        <end position="114"/>
    </location>
</feature>
<dbReference type="EMBL" id="AWSA01000042">
    <property type="protein sequence ID" value="EWT00467.1"/>
    <property type="molecule type" value="Genomic_DNA"/>
</dbReference>
<organism evidence="10 11">
    <name type="scientific">Intrasporangium oryzae NRRL B-24470</name>
    <dbReference type="NCBI Taxonomy" id="1386089"/>
    <lineage>
        <taxon>Bacteria</taxon>
        <taxon>Bacillati</taxon>
        <taxon>Actinomycetota</taxon>
        <taxon>Actinomycetes</taxon>
        <taxon>Micrococcales</taxon>
        <taxon>Intrasporangiaceae</taxon>
        <taxon>Intrasporangium</taxon>
    </lineage>
</organism>
<protein>
    <submittedName>
        <fullName evidence="10">MFS transporter</fullName>
    </submittedName>
</protein>
<dbReference type="Proteomes" id="UP000019489">
    <property type="component" value="Unassembled WGS sequence"/>
</dbReference>
<dbReference type="CDD" id="cd17321">
    <property type="entry name" value="MFS_MMR_MDR_like"/>
    <property type="match status" value="1"/>
</dbReference>
<evidence type="ECO:0000313" key="11">
    <source>
        <dbReference type="Proteomes" id="UP000019489"/>
    </source>
</evidence>
<keyword evidence="3" id="KW-1003">Cell membrane</keyword>
<dbReference type="InterPro" id="IPR020846">
    <property type="entry name" value="MFS_dom"/>
</dbReference>
<feature type="region of interest" description="Disordered" evidence="7">
    <location>
        <begin position="1"/>
        <end position="20"/>
    </location>
</feature>
<feature type="transmembrane region" description="Helical" evidence="8">
    <location>
        <begin position="26"/>
        <end position="51"/>
    </location>
</feature>
<feature type="transmembrane region" description="Helical" evidence="8">
    <location>
        <begin position="318"/>
        <end position="339"/>
    </location>
</feature>
<feature type="transmembrane region" description="Helical" evidence="8">
    <location>
        <begin position="215"/>
        <end position="233"/>
    </location>
</feature>
<feature type="transmembrane region" description="Helical" evidence="8">
    <location>
        <begin position="283"/>
        <end position="306"/>
    </location>
</feature>
<feature type="transmembrane region" description="Helical" evidence="8">
    <location>
        <begin position="375"/>
        <end position="398"/>
    </location>
</feature>
<sequence length="515" mass="54102">MSSTRVDEVNEPTGEFTSHDAPPKRLGLALVIICAAQLMIVLDGTIVNIALPHLQVDLGFSQANLQWVITIYTLAFGGVLLLGGRLGDLYGRRRMFVWGVALFTASSLAAGLAQSESVMLIARAVQGLGGALAAPNALALITTTFPAGKERNRAMGVFAAMSGAGAAIGLILGGILTEIDWRWNFFINLPIGLVVAFAAQRVLTESEDGRGSLDVPGAITSIAGLSSLVYGLTHAASSSWSDPTTVTYLAVGAVLLLAFVVIETRTKHPLLPMRILTDRTRGTSYFVMLIVGAAMFAMFYFLGIYIQTILGYSALKTGLAFLPFSFGIVIAAQVASQAISRMDPRWISGTGAGFATLGMWGFSHLEPDSTYVANLLPWIVVLAFGLGLIFVPLTLTAVHAVAHEDSSVASAVLNTMQQVGGTLGLATLSTIFVNNLNDKVAELTAKMPTGGPAPTAEQMAAAKKAISAEAFTYGASHAYVVAAIMIAIGGLITLVFLNVKHRELAHDGAEPVHIG</sequence>
<dbReference type="InterPro" id="IPR036259">
    <property type="entry name" value="MFS_trans_sf"/>
</dbReference>
<feature type="transmembrane region" description="Helical" evidence="8">
    <location>
        <begin position="120"/>
        <end position="142"/>
    </location>
</feature>
<keyword evidence="11" id="KW-1185">Reference proteome</keyword>
<dbReference type="GO" id="GO:0005886">
    <property type="term" value="C:plasma membrane"/>
    <property type="evidence" value="ECO:0007669"/>
    <property type="project" value="UniProtKB-SubCell"/>
</dbReference>
<dbReference type="InterPro" id="IPR004638">
    <property type="entry name" value="EmrB-like"/>
</dbReference>
<dbReference type="PATRIC" id="fig|1386089.3.peg.3309"/>
<evidence type="ECO:0000256" key="2">
    <source>
        <dbReference type="ARBA" id="ARBA00022448"/>
    </source>
</evidence>
<evidence type="ECO:0000256" key="3">
    <source>
        <dbReference type="ARBA" id="ARBA00022475"/>
    </source>
</evidence>
<keyword evidence="5 8" id="KW-1133">Transmembrane helix</keyword>
<feature type="transmembrane region" description="Helical" evidence="8">
    <location>
        <begin position="63"/>
        <end position="83"/>
    </location>
</feature>
<name>W9G583_9MICO</name>
<feature type="transmembrane region" description="Helical" evidence="8">
    <location>
        <begin position="154"/>
        <end position="177"/>
    </location>
</feature>
<dbReference type="OrthoDB" id="7375466at2"/>
<dbReference type="PANTHER" id="PTHR42718:SF46">
    <property type="entry name" value="BLR6921 PROTEIN"/>
    <property type="match status" value="1"/>
</dbReference>
<feature type="transmembrane region" description="Helical" evidence="8">
    <location>
        <begin position="245"/>
        <end position="262"/>
    </location>
</feature>
<evidence type="ECO:0000256" key="6">
    <source>
        <dbReference type="ARBA" id="ARBA00023136"/>
    </source>
</evidence>
<reference evidence="10 11" key="1">
    <citation type="submission" date="2013-08" db="EMBL/GenBank/DDBJ databases">
        <title>Intrasporangium oryzae NRRL B-24470.</title>
        <authorList>
            <person name="Liu H."/>
            <person name="Wang G."/>
        </authorList>
    </citation>
    <scope>NUCLEOTIDE SEQUENCE [LARGE SCALE GENOMIC DNA]</scope>
    <source>
        <strain evidence="10 11">NRRL B-24470</strain>
    </source>
</reference>
<dbReference type="eggNOG" id="COG0477">
    <property type="taxonomic scope" value="Bacteria"/>
</dbReference>
<evidence type="ECO:0000259" key="9">
    <source>
        <dbReference type="PROSITE" id="PS50850"/>
    </source>
</evidence>
<dbReference type="Gene3D" id="1.20.1720.10">
    <property type="entry name" value="Multidrug resistance protein D"/>
    <property type="match status" value="1"/>
</dbReference>
<dbReference type="RefSeq" id="WP_034808326.1">
    <property type="nucleotide sequence ID" value="NZ_AWSA01000042.1"/>
</dbReference>
<evidence type="ECO:0000256" key="8">
    <source>
        <dbReference type="SAM" id="Phobius"/>
    </source>
</evidence>
<feature type="transmembrane region" description="Helical" evidence="8">
    <location>
        <begin position="346"/>
        <end position="363"/>
    </location>
</feature>
<accession>W9G583</accession>
<comment type="subcellular location">
    <subcellularLocation>
        <location evidence="1">Cell membrane</location>
        <topology evidence="1">Multi-pass membrane protein</topology>
    </subcellularLocation>
</comment>
<evidence type="ECO:0000313" key="10">
    <source>
        <dbReference type="EMBL" id="EWT00467.1"/>
    </source>
</evidence>